<dbReference type="PANTHER" id="PTHR20883:SF48">
    <property type="entry name" value="ECTOINE DIOXYGENASE"/>
    <property type="match status" value="1"/>
</dbReference>
<comment type="cofactor">
    <cofactor evidence="1">
        <name>Fe cation</name>
        <dbReference type="ChEBI" id="CHEBI:24875"/>
    </cofactor>
</comment>
<dbReference type="Pfam" id="PF05721">
    <property type="entry name" value="PhyH"/>
    <property type="match status" value="1"/>
</dbReference>
<dbReference type="Gene3D" id="2.60.120.620">
    <property type="entry name" value="q2cbj1_9rhob like domain"/>
    <property type="match status" value="1"/>
</dbReference>
<evidence type="ECO:0000313" key="2">
    <source>
        <dbReference type="EMBL" id="KAJ8316337.1"/>
    </source>
</evidence>
<protein>
    <recommendedName>
        <fullName evidence="4">Phytanoyl-CoA dioxygenase</fullName>
    </recommendedName>
</protein>
<accession>A0ABQ9FIG0</accession>
<dbReference type="InterPro" id="IPR008775">
    <property type="entry name" value="Phytyl_CoA_dOase-like"/>
</dbReference>
<evidence type="ECO:0000313" key="3">
    <source>
        <dbReference type="Proteomes" id="UP001217089"/>
    </source>
</evidence>
<name>A0ABQ9FIG0_TEGGR</name>
<organism evidence="2 3">
    <name type="scientific">Tegillarca granosa</name>
    <name type="common">Malaysian cockle</name>
    <name type="synonym">Anadara granosa</name>
    <dbReference type="NCBI Taxonomy" id="220873"/>
    <lineage>
        <taxon>Eukaryota</taxon>
        <taxon>Metazoa</taxon>
        <taxon>Spiralia</taxon>
        <taxon>Lophotrochozoa</taxon>
        <taxon>Mollusca</taxon>
        <taxon>Bivalvia</taxon>
        <taxon>Autobranchia</taxon>
        <taxon>Pteriomorphia</taxon>
        <taxon>Arcoida</taxon>
        <taxon>Arcoidea</taxon>
        <taxon>Arcidae</taxon>
        <taxon>Tegillarca</taxon>
    </lineage>
</organism>
<reference evidence="2 3" key="1">
    <citation type="submission" date="2022-12" db="EMBL/GenBank/DDBJ databases">
        <title>Chromosome-level genome of Tegillarca granosa.</title>
        <authorList>
            <person name="Kim J."/>
        </authorList>
    </citation>
    <scope>NUCLEOTIDE SEQUENCE [LARGE SCALE GENOMIC DNA]</scope>
    <source>
        <strain evidence="2">Teg-2019</strain>
        <tissue evidence="2">Adductor muscle</tissue>
    </source>
</reference>
<evidence type="ECO:0008006" key="4">
    <source>
        <dbReference type="Google" id="ProtNLM"/>
    </source>
</evidence>
<comment type="caution">
    <text evidence="2">The sequence shown here is derived from an EMBL/GenBank/DDBJ whole genome shotgun (WGS) entry which is preliminary data.</text>
</comment>
<dbReference type="EMBL" id="JARBDR010000328">
    <property type="protein sequence ID" value="KAJ8316337.1"/>
    <property type="molecule type" value="Genomic_DNA"/>
</dbReference>
<evidence type="ECO:0000256" key="1">
    <source>
        <dbReference type="ARBA" id="ARBA00001962"/>
    </source>
</evidence>
<dbReference type="PANTHER" id="PTHR20883">
    <property type="entry name" value="PHYTANOYL-COA DIOXYGENASE DOMAIN CONTAINING 1"/>
    <property type="match status" value="1"/>
</dbReference>
<proteinExistence type="predicted"/>
<feature type="non-terminal residue" evidence="2">
    <location>
        <position position="262"/>
    </location>
</feature>
<dbReference type="Proteomes" id="UP001217089">
    <property type="component" value="Unassembled WGS sequence"/>
</dbReference>
<keyword evidence="3" id="KW-1185">Reference proteome</keyword>
<gene>
    <name evidence="2" type="ORF">KUTeg_006351</name>
</gene>
<sequence>MPVPAPKDFLPGVPDYSTVHEPLGELFTPVQDKSEWSKYLLTDDQVRQFWKDGFLLNIPLLTPDQCQKIKEDYKYFMGPEKAHPGMDMMYEYHSNQSGDPNNILVHALGHWRLTKYFHDLVFLPQAVVPASQLLVEGKRTAVRFWHDQIFAKPPKHGGVVAWHQDYSYWTRTKPMQHLTIHIALDDQTEENGALHYIPGSHRWTRDGGKPLPVTDFNFADMESIKTILTEEEKQQFKPVCGKLKAGEASFHHPLSVHGSYGN</sequence>
<dbReference type="SUPFAM" id="SSF51197">
    <property type="entry name" value="Clavaminate synthase-like"/>
    <property type="match status" value="1"/>
</dbReference>